<keyword evidence="8 11" id="KW-0456">Lyase</keyword>
<gene>
    <name evidence="11 13" type="primary">hisF</name>
    <name evidence="13" type="ORF">E0W69_001770</name>
</gene>
<evidence type="ECO:0000256" key="1">
    <source>
        <dbReference type="ARBA" id="ARBA00004496"/>
    </source>
</evidence>
<dbReference type="InterPro" id="IPR006062">
    <property type="entry name" value="His_biosynth"/>
</dbReference>
<evidence type="ECO:0000256" key="5">
    <source>
        <dbReference type="ARBA" id="ARBA00022490"/>
    </source>
</evidence>
<dbReference type="GO" id="GO:0000105">
    <property type="term" value="P:L-histidine biosynthetic process"/>
    <property type="evidence" value="ECO:0007669"/>
    <property type="project" value="UniProtKB-UniRule"/>
</dbReference>
<evidence type="ECO:0000256" key="7">
    <source>
        <dbReference type="ARBA" id="ARBA00023102"/>
    </source>
</evidence>
<evidence type="ECO:0000256" key="10">
    <source>
        <dbReference type="ARBA" id="ARBA00047838"/>
    </source>
</evidence>
<evidence type="ECO:0000256" key="11">
    <source>
        <dbReference type="HAMAP-Rule" id="MF_01013"/>
    </source>
</evidence>
<name>A0A5P2G0U6_9BACT</name>
<dbReference type="EMBL" id="CP044016">
    <property type="protein sequence ID" value="QES87440.1"/>
    <property type="molecule type" value="Genomic_DNA"/>
</dbReference>
<dbReference type="FunFam" id="3.20.20.70:FF:000006">
    <property type="entry name" value="Imidazole glycerol phosphate synthase subunit HisF"/>
    <property type="match status" value="1"/>
</dbReference>
<organism evidence="13 14">
    <name type="scientific">Rhizosphaericola mali</name>
    <dbReference type="NCBI Taxonomy" id="2545455"/>
    <lineage>
        <taxon>Bacteria</taxon>
        <taxon>Pseudomonadati</taxon>
        <taxon>Bacteroidota</taxon>
        <taxon>Chitinophagia</taxon>
        <taxon>Chitinophagales</taxon>
        <taxon>Chitinophagaceae</taxon>
        <taxon>Rhizosphaericola</taxon>
    </lineage>
</organism>
<dbReference type="AlphaFoldDB" id="A0A5P2G0U6"/>
<dbReference type="UniPathway" id="UPA00031">
    <property type="reaction ID" value="UER00010"/>
</dbReference>
<feature type="active site" evidence="11">
    <location>
        <position position="130"/>
    </location>
</feature>
<comment type="function">
    <text evidence="9 11">IGPS catalyzes the conversion of PRFAR and glutamine to IGP, AICAR and glutamate. The HisF subunit catalyzes the cyclization activity that produces IGP and AICAR from PRFAR using the ammonia provided by the HisH subunit.</text>
</comment>
<dbReference type="GO" id="GO:0016829">
    <property type="term" value="F:lyase activity"/>
    <property type="evidence" value="ECO:0007669"/>
    <property type="project" value="UniProtKB-KW"/>
</dbReference>
<keyword evidence="7 11" id="KW-0368">Histidine biosynthesis</keyword>
<keyword evidence="6 11" id="KW-0028">Amino-acid biosynthesis</keyword>
<reference evidence="13 14" key="1">
    <citation type="submission" date="2019-09" db="EMBL/GenBank/DDBJ databases">
        <title>Complete genome sequence of Arachidicoccus sp. B3-10 isolated from apple orchard soil.</title>
        <authorList>
            <person name="Kim H.S."/>
            <person name="Han K.-I."/>
            <person name="Suh M.K."/>
            <person name="Lee K.C."/>
            <person name="Eom M.K."/>
            <person name="Kim J.-S."/>
            <person name="Kang S.W."/>
            <person name="Sin Y."/>
            <person name="Lee J.-S."/>
        </authorList>
    </citation>
    <scope>NUCLEOTIDE SEQUENCE [LARGE SCALE GENOMIC DNA]</scope>
    <source>
        <strain evidence="13 14">B3-10</strain>
    </source>
</reference>
<dbReference type="GO" id="GO:0005737">
    <property type="term" value="C:cytoplasm"/>
    <property type="evidence" value="ECO:0007669"/>
    <property type="project" value="UniProtKB-SubCell"/>
</dbReference>
<evidence type="ECO:0000256" key="4">
    <source>
        <dbReference type="ARBA" id="ARBA00011152"/>
    </source>
</evidence>
<dbReference type="SUPFAM" id="SSF51366">
    <property type="entry name" value="Ribulose-phoshate binding barrel"/>
    <property type="match status" value="1"/>
</dbReference>
<comment type="similarity">
    <text evidence="3 11 12">Belongs to the HisA/HisF family.</text>
</comment>
<dbReference type="PANTHER" id="PTHR21235">
    <property type="entry name" value="IMIDAZOLE GLYCEROL PHOSPHATE SYNTHASE SUBUNIT HISF/H IGP SYNTHASE SUBUNIT HISF/H"/>
    <property type="match status" value="1"/>
</dbReference>
<evidence type="ECO:0000313" key="14">
    <source>
        <dbReference type="Proteomes" id="UP000292424"/>
    </source>
</evidence>
<dbReference type="InterPro" id="IPR050064">
    <property type="entry name" value="IGPS_HisA/HisF"/>
</dbReference>
<dbReference type="InterPro" id="IPR004651">
    <property type="entry name" value="HisF"/>
</dbReference>
<comment type="subcellular location">
    <subcellularLocation>
        <location evidence="1 11">Cytoplasm</location>
    </subcellularLocation>
</comment>
<dbReference type="Proteomes" id="UP000292424">
    <property type="component" value="Chromosome"/>
</dbReference>
<dbReference type="EC" id="4.3.2.10" evidence="11"/>
<evidence type="ECO:0000256" key="6">
    <source>
        <dbReference type="ARBA" id="ARBA00022605"/>
    </source>
</evidence>
<evidence type="ECO:0000256" key="8">
    <source>
        <dbReference type="ARBA" id="ARBA00023239"/>
    </source>
</evidence>
<dbReference type="InterPro" id="IPR011060">
    <property type="entry name" value="RibuloseP-bd_barrel"/>
</dbReference>
<dbReference type="Gene3D" id="3.20.20.70">
    <property type="entry name" value="Aldolase class I"/>
    <property type="match status" value="1"/>
</dbReference>
<sequence length="254" mass="27677">MLTKRIIPCLDIKDGRTVKGINFLELKDAGDPVELGKLYAENGADELVFLDITATVEKRKTLSELVYKISHHINIPFTVGGGISSVEDVRILLDNGADKISVNTSAFKRPELISELSKEFGSQCVVLAIDTKKEEDGEWYVYLNGGRLKTDTKCLDWAKQGVELGAGEILLTSMNNDGTKNGFAMDITRLLSENLSVPVIASGGAGTMEHFSDVFKGAHADAALAASIFHFKEIEIGDLKQYLSDQGIPVRKSL</sequence>
<keyword evidence="14" id="KW-1185">Reference proteome</keyword>
<dbReference type="InterPro" id="IPR013785">
    <property type="entry name" value="Aldolase_TIM"/>
</dbReference>
<evidence type="ECO:0000256" key="2">
    <source>
        <dbReference type="ARBA" id="ARBA00005091"/>
    </source>
</evidence>
<evidence type="ECO:0000256" key="12">
    <source>
        <dbReference type="RuleBase" id="RU003657"/>
    </source>
</evidence>
<dbReference type="KEGG" id="arac:E0W69_001770"/>
<feature type="active site" evidence="11">
    <location>
        <position position="11"/>
    </location>
</feature>
<evidence type="ECO:0000256" key="3">
    <source>
        <dbReference type="ARBA" id="ARBA00009667"/>
    </source>
</evidence>
<comment type="pathway">
    <text evidence="2 11">Amino-acid biosynthesis; L-histidine biosynthesis; L-histidine from 5-phospho-alpha-D-ribose 1-diphosphate: step 5/9.</text>
</comment>
<evidence type="ECO:0000313" key="13">
    <source>
        <dbReference type="EMBL" id="QES87440.1"/>
    </source>
</evidence>
<dbReference type="PANTHER" id="PTHR21235:SF2">
    <property type="entry name" value="IMIDAZOLE GLYCEROL PHOSPHATE SYNTHASE HISHF"/>
    <property type="match status" value="1"/>
</dbReference>
<comment type="subunit">
    <text evidence="4 11">Heterodimer of HisH and HisF.</text>
</comment>
<proteinExistence type="inferred from homology"/>
<dbReference type="OrthoDB" id="9781903at2"/>
<dbReference type="CDD" id="cd04731">
    <property type="entry name" value="HisF"/>
    <property type="match status" value="1"/>
</dbReference>
<dbReference type="NCBIfam" id="TIGR00735">
    <property type="entry name" value="hisF"/>
    <property type="match status" value="1"/>
</dbReference>
<comment type="catalytic activity">
    <reaction evidence="10 11">
        <text>5-[(5-phospho-1-deoxy-D-ribulos-1-ylimino)methylamino]-1-(5-phospho-beta-D-ribosyl)imidazole-4-carboxamide + L-glutamine = D-erythro-1-(imidazol-4-yl)glycerol 3-phosphate + 5-amino-1-(5-phospho-beta-D-ribosyl)imidazole-4-carboxamide + L-glutamate + H(+)</text>
        <dbReference type="Rhea" id="RHEA:24793"/>
        <dbReference type="ChEBI" id="CHEBI:15378"/>
        <dbReference type="ChEBI" id="CHEBI:29985"/>
        <dbReference type="ChEBI" id="CHEBI:58278"/>
        <dbReference type="ChEBI" id="CHEBI:58359"/>
        <dbReference type="ChEBI" id="CHEBI:58475"/>
        <dbReference type="ChEBI" id="CHEBI:58525"/>
        <dbReference type="EC" id="4.3.2.10"/>
    </reaction>
</comment>
<dbReference type="Pfam" id="PF00977">
    <property type="entry name" value="His_biosynth"/>
    <property type="match status" value="1"/>
</dbReference>
<dbReference type="GO" id="GO:0000107">
    <property type="term" value="F:imidazoleglycerol-phosphate synthase activity"/>
    <property type="evidence" value="ECO:0007669"/>
    <property type="project" value="UniProtKB-UniRule"/>
</dbReference>
<dbReference type="HAMAP" id="MF_01013">
    <property type="entry name" value="HisF"/>
    <property type="match status" value="1"/>
</dbReference>
<accession>A0A5P2G0U6</accession>
<dbReference type="RefSeq" id="WP_131328317.1">
    <property type="nucleotide sequence ID" value="NZ_CP044016.1"/>
</dbReference>
<protein>
    <recommendedName>
        <fullName evidence="11">Imidazole glycerol phosphate synthase subunit HisF</fullName>
        <ecNumber evidence="11">4.3.2.10</ecNumber>
    </recommendedName>
    <alternativeName>
        <fullName evidence="11">IGP synthase cyclase subunit</fullName>
    </alternativeName>
    <alternativeName>
        <fullName evidence="11">IGP synthase subunit HisF</fullName>
    </alternativeName>
    <alternativeName>
        <fullName evidence="11">ImGP synthase subunit HisF</fullName>
        <shortName evidence="11">IGPS subunit HisF</shortName>
    </alternativeName>
</protein>
<evidence type="ECO:0000256" key="9">
    <source>
        <dbReference type="ARBA" id="ARBA00025475"/>
    </source>
</evidence>
<keyword evidence="5 11" id="KW-0963">Cytoplasm</keyword>